<dbReference type="Pfam" id="PF11345">
    <property type="entry name" value="DUF3147"/>
    <property type="match status" value="1"/>
</dbReference>
<evidence type="ECO:0008006" key="4">
    <source>
        <dbReference type="Google" id="ProtNLM"/>
    </source>
</evidence>
<comment type="caution">
    <text evidence="2">The sequence shown here is derived from an EMBL/GenBank/DDBJ whole genome shotgun (WGS) entry which is preliminary data.</text>
</comment>
<evidence type="ECO:0000313" key="2">
    <source>
        <dbReference type="EMBL" id="KUL25297.1"/>
    </source>
</evidence>
<dbReference type="InterPro" id="IPR021493">
    <property type="entry name" value="DUF3147"/>
</dbReference>
<dbReference type="Proteomes" id="UP000053244">
    <property type="component" value="Unassembled WGS sequence"/>
</dbReference>
<keyword evidence="3" id="KW-1185">Reference proteome</keyword>
<name>A0A117MMD5_9ACTN</name>
<reference evidence="2 3" key="1">
    <citation type="submission" date="2015-10" db="EMBL/GenBank/DDBJ databases">
        <authorList>
            <person name="Gilbert D.G."/>
        </authorList>
    </citation>
    <scope>NUCLEOTIDE SEQUENCE [LARGE SCALE GENOMIC DNA]</scope>
    <source>
        <strain evidence="2 3">NRRL B-16712</strain>
    </source>
</reference>
<sequence>MGTTVAEVALKALSGGLLVLVFAALSKILKPERFAGVFSAAPSVALGSLAVTLVFSGTKDLTAIGSGMAVGAVAFVVYCVATAPLVRRFGAWQGSAGALLIWATVAAAGYAVVLS</sequence>
<dbReference type="EMBL" id="LLZH01000315">
    <property type="protein sequence ID" value="KUL25297.1"/>
    <property type="molecule type" value="Genomic_DNA"/>
</dbReference>
<feature type="transmembrane region" description="Helical" evidence="1">
    <location>
        <begin position="36"/>
        <end position="55"/>
    </location>
</feature>
<feature type="transmembrane region" description="Helical" evidence="1">
    <location>
        <begin position="12"/>
        <end position="29"/>
    </location>
</feature>
<keyword evidence="1" id="KW-1133">Transmembrane helix</keyword>
<keyword evidence="1" id="KW-0812">Transmembrane</keyword>
<proteinExistence type="predicted"/>
<feature type="transmembrane region" description="Helical" evidence="1">
    <location>
        <begin position="95"/>
        <end position="113"/>
    </location>
</feature>
<organism evidence="2 3">
    <name type="scientific">Actinoplanes awajinensis subsp. mycoplanecinus</name>
    <dbReference type="NCBI Taxonomy" id="135947"/>
    <lineage>
        <taxon>Bacteria</taxon>
        <taxon>Bacillati</taxon>
        <taxon>Actinomycetota</taxon>
        <taxon>Actinomycetes</taxon>
        <taxon>Micromonosporales</taxon>
        <taxon>Micromonosporaceae</taxon>
        <taxon>Actinoplanes</taxon>
    </lineage>
</organism>
<feature type="transmembrane region" description="Helical" evidence="1">
    <location>
        <begin position="61"/>
        <end position="83"/>
    </location>
</feature>
<accession>A0A117MMD5</accession>
<dbReference type="AlphaFoldDB" id="A0A117MMD5"/>
<keyword evidence="1" id="KW-0472">Membrane</keyword>
<evidence type="ECO:0000256" key="1">
    <source>
        <dbReference type="SAM" id="Phobius"/>
    </source>
</evidence>
<protein>
    <recommendedName>
        <fullName evidence="4">DUF3147 family protein</fullName>
    </recommendedName>
</protein>
<gene>
    <name evidence="2" type="ORF">ADL15_40960</name>
</gene>
<evidence type="ECO:0000313" key="3">
    <source>
        <dbReference type="Proteomes" id="UP000053244"/>
    </source>
</evidence>
<dbReference type="OrthoDB" id="4250440at2"/>